<evidence type="ECO:0000313" key="2">
    <source>
        <dbReference type="EnsemblPlants" id="TuG1812G0200005942.01.T01"/>
    </source>
</evidence>
<dbReference type="EnsemblPlants" id="TuG1812G0200005942.01.T01">
    <property type="protein sequence ID" value="TuG1812G0200005942.01.T01"/>
    <property type="gene ID" value="TuG1812G0200005942.01"/>
</dbReference>
<proteinExistence type="predicted"/>
<organism evidence="2 3">
    <name type="scientific">Triticum urartu</name>
    <name type="common">Red wild einkorn</name>
    <name type="synonym">Crithodium urartu</name>
    <dbReference type="NCBI Taxonomy" id="4572"/>
    <lineage>
        <taxon>Eukaryota</taxon>
        <taxon>Viridiplantae</taxon>
        <taxon>Streptophyta</taxon>
        <taxon>Embryophyta</taxon>
        <taxon>Tracheophyta</taxon>
        <taxon>Spermatophyta</taxon>
        <taxon>Magnoliopsida</taxon>
        <taxon>Liliopsida</taxon>
        <taxon>Poales</taxon>
        <taxon>Poaceae</taxon>
        <taxon>BOP clade</taxon>
        <taxon>Pooideae</taxon>
        <taxon>Triticodae</taxon>
        <taxon>Triticeae</taxon>
        <taxon>Triticinae</taxon>
        <taxon>Triticum</taxon>
    </lineage>
</organism>
<dbReference type="AlphaFoldDB" id="A0A8R7TPA1"/>
<reference evidence="2" key="3">
    <citation type="submission" date="2022-06" db="UniProtKB">
        <authorList>
            <consortium name="EnsemblPlants"/>
        </authorList>
    </citation>
    <scope>IDENTIFICATION</scope>
</reference>
<keyword evidence="3" id="KW-1185">Reference proteome</keyword>
<reference evidence="3" key="1">
    <citation type="journal article" date="2013" name="Nature">
        <title>Draft genome of the wheat A-genome progenitor Triticum urartu.</title>
        <authorList>
            <person name="Ling H.Q."/>
            <person name="Zhao S."/>
            <person name="Liu D."/>
            <person name="Wang J."/>
            <person name="Sun H."/>
            <person name="Zhang C."/>
            <person name="Fan H."/>
            <person name="Li D."/>
            <person name="Dong L."/>
            <person name="Tao Y."/>
            <person name="Gao C."/>
            <person name="Wu H."/>
            <person name="Li Y."/>
            <person name="Cui Y."/>
            <person name="Guo X."/>
            <person name="Zheng S."/>
            <person name="Wang B."/>
            <person name="Yu K."/>
            <person name="Liang Q."/>
            <person name="Yang W."/>
            <person name="Lou X."/>
            <person name="Chen J."/>
            <person name="Feng M."/>
            <person name="Jian J."/>
            <person name="Zhang X."/>
            <person name="Luo G."/>
            <person name="Jiang Y."/>
            <person name="Liu J."/>
            <person name="Wang Z."/>
            <person name="Sha Y."/>
            <person name="Zhang B."/>
            <person name="Wu H."/>
            <person name="Tang D."/>
            <person name="Shen Q."/>
            <person name="Xue P."/>
            <person name="Zou S."/>
            <person name="Wang X."/>
            <person name="Liu X."/>
            <person name="Wang F."/>
            <person name="Yang Y."/>
            <person name="An X."/>
            <person name="Dong Z."/>
            <person name="Zhang K."/>
            <person name="Zhang X."/>
            <person name="Luo M.C."/>
            <person name="Dvorak J."/>
            <person name="Tong Y."/>
            <person name="Wang J."/>
            <person name="Yang H."/>
            <person name="Li Z."/>
            <person name="Wang D."/>
            <person name="Zhang A."/>
            <person name="Wang J."/>
        </authorList>
    </citation>
    <scope>NUCLEOTIDE SEQUENCE</scope>
    <source>
        <strain evidence="3">cv. G1812</strain>
    </source>
</reference>
<dbReference type="Gramene" id="TuG1812G0200005942.01.T01">
    <property type="protein sequence ID" value="TuG1812G0200005942.01.T01"/>
    <property type="gene ID" value="TuG1812G0200005942.01"/>
</dbReference>
<keyword evidence="1" id="KW-1133">Transmembrane helix</keyword>
<reference evidence="2" key="2">
    <citation type="submission" date="2018-03" db="EMBL/GenBank/DDBJ databases">
        <title>The Triticum urartu genome reveals the dynamic nature of wheat genome evolution.</title>
        <authorList>
            <person name="Ling H."/>
            <person name="Ma B."/>
            <person name="Shi X."/>
            <person name="Liu H."/>
            <person name="Dong L."/>
            <person name="Sun H."/>
            <person name="Cao Y."/>
            <person name="Gao Q."/>
            <person name="Zheng S."/>
            <person name="Li Y."/>
            <person name="Yu Y."/>
            <person name="Du H."/>
            <person name="Qi M."/>
            <person name="Li Y."/>
            <person name="Yu H."/>
            <person name="Cui Y."/>
            <person name="Wang N."/>
            <person name="Chen C."/>
            <person name="Wu H."/>
            <person name="Zhao Y."/>
            <person name="Zhang J."/>
            <person name="Li Y."/>
            <person name="Zhou W."/>
            <person name="Zhang B."/>
            <person name="Hu W."/>
            <person name="Eijk M."/>
            <person name="Tang J."/>
            <person name="Witsenboer H."/>
            <person name="Zhao S."/>
            <person name="Li Z."/>
            <person name="Zhang A."/>
            <person name="Wang D."/>
            <person name="Liang C."/>
        </authorList>
    </citation>
    <scope>NUCLEOTIDE SEQUENCE [LARGE SCALE GENOMIC DNA]</scope>
    <source>
        <strain evidence="2">cv. G1812</strain>
    </source>
</reference>
<keyword evidence="1" id="KW-0472">Membrane</keyword>
<protein>
    <submittedName>
        <fullName evidence="2">Uncharacterized protein</fullName>
    </submittedName>
</protein>
<evidence type="ECO:0000256" key="1">
    <source>
        <dbReference type="SAM" id="Phobius"/>
    </source>
</evidence>
<accession>A0A8R7TPA1</accession>
<feature type="transmembrane region" description="Helical" evidence="1">
    <location>
        <begin position="36"/>
        <end position="56"/>
    </location>
</feature>
<keyword evidence="1" id="KW-0812">Transmembrane</keyword>
<sequence length="155" mass="17699">MYEKNTLYLNGNSFIFGRRSMAQARRGQEDTTINQLLVLCFRVVVAVEILLLLLLLRHGRGQPQRGDGQEVRQWQQCCRGRRGLRRPARSRLAVAASSVDVILTERDIEVPLPGLHLVPKSEEDEALRPHLPQLRLRVGRGTCRASRRRKHLCSA</sequence>
<dbReference type="Proteomes" id="UP000015106">
    <property type="component" value="Chromosome 2"/>
</dbReference>
<evidence type="ECO:0000313" key="3">
    <source>
        <dbReference type="Proteomes" id="UP000015106"/>
    </source>
</evidence>
<name>A0A8R7TPA1_TRIUA</name>